<feature type="chain" id="PRO_5013059099" evidence="1">
    <location>
        <begin position="32"/>
        <end position="186"/>
    </location>
</feature>
<dbReference type="EMBL" id="NSKD01000003">
    <property type="protein sequence ID" value="PAU80376.1"/>
    <property type="molecule type" value="Genomic_DNA"/>
</dbReference>
<dbReference type="PROSITE" id="PS51257">
    <property type="entry name" value="PROKAR_LIPOPROTEIN"/>
    <property type="match status" value="1"/>
</dbReference>
<accession>A0A2A2F4K1</accession>
<proteinExistence type="predicted"/>
<organism evidence="2 3">
    <name type="scientific">Halovibrio salipaludis</name>
    <dbReference type="NCBI Taxonomy" id="2032626"/>
    <lineage>
        <taxon>Bacteria</taxon>
        <taxon>Pseudomonadati</taxon>
        <taxon>Pseudomonadota</taxon>
        <taxon>Gammaproteobacteria</taxon>
        <taxon>Oceanospirillales</taxon>
        <taxon>Halomonadaceae</taxon>
        <taxon>Halovibrio</taxon>
    </lineage>
</organism>
<protein>
    <submittedName>
        <fullName evidence="2">Uncharacterized protein</fullName>
    </submittedName>
</protein>
<keyword evidence="3" id="KW-1185">Reference proteome</keyword>
<dbReference type="AlphaFoldDB" id="A0A2A2F4K1"/>
<comment type="caution">
    <text evidence="2">The sequence shown here is derived from an EMBL/GenBank/DDBJ whole genome shotgun (WGS) entry which is preliminary data.</text>
</comment>
<dbReference type="Proteomes" id="UP000218896">
    <property type="component" value="Unassembled WGS sequence"/>
</dbReference>
<gene>
    <name evidence="2" type="ORF">CK501_07975</name>
</gene>
<keyword evidence="1" id="KW-0732">Signal</keyword>
<feature type="signal peptide" evidence="1">
    <location>
        <begin position="1"/>
        <end position="31"/>
    </location>
</feature>
<evidence type="ECO:0000313" key="2">
    <source>
        <dbReference type="EMBL" id="PAU80376.1"/>
    </source>
</evidence>
<evidence type="ECO:0000256" key="1">
    <source>
        <dbReference type="SAM" id="SignalP"/>
    </source>
</evidence>
<evidence type="ECO:0000313" key="3">
    <source>
        <dbReference type="Proteomes" id="UP000218896"/>
    </source>
</evidence>
<name>A0A2A2F4K1_9GAMM</name>
<sequence>MDAFMRIRILLLLTVVAAALLATGCTTTDVAMEQQAAPEPVTDDRPLPSWNRLMRETLPVVKAELAAEGERFRPRAFVLSRRGGVRGVHIDPASGADDSERIELIFESLEAILRGDDVVALVVYATGEGELLDSRDRSNMVVAHLEHFSGRALLRRLSYQREGDELTFGPEDVDRTGALVMGERNQ</sequence>
<reference evidence="2 3" key="1">
    <citation type="submission" date="2017-08" db="EMBL/GenBank/DDBJ databases">
        <title>Halovibrio sewagensis sp. nov., isolated from wastewater of high salinity.</title>
        <authorList>
            <person name="Dong X."/>
            <person name="Zhang G."/>
        </authorList>
    </citation>
    <scope>NUCLEOTIDE SEQUENCE [LARGE SCALE GENOMIC DNA]</scope>
    <source>
        <strain evidence="2 3">YL5-2</strain>
    </source>
</reference>